<reference evidence="5" key="3">
    <citation type="submission" date="2016-11" db="EMBL/GenBank/DDBJ databases">
        <authorList>
            <person name="Varghese N."/>
            <person name="Submissions S."/>
        </authorList>
    </citation>
    <scope>NUCLEOTIDE SEQUENCE [LARGE SCALE GENOMIC DNA]</scope>
    <source>
        <strain evidence="5">DX253</strain>
    </source>
</reference>
<gene>
    <name evidence="3" type="ORF">SAMN05444342_2532</name>
    <name evidence="2" type="ORF">ZOD2009_11615</name>
</gene>
<evidence type="ECO:0000313" key="4">
    <source>
        <dbReference type="Proteomes" id="UP000003751"/>
    </source>
</evidence>
<dbReference type="InterPro" id="IPR011042">
    <property type="entry name" value="6-blade_b-propeller_TolB-like"/>
</dbReference>
<reference evidence="2 4" key="1">
    <citation type="journal article" date="2014" name="ISME J.">
        <title>Trehalose/2-sulfotrehalose biosynthesis and glycine-betaine uptake are widely spread mechanisms for osmoadaptation in the Halobacteriales.</title>
        <authorList>
            <person name="Youssef N.H."/>
            <person name="Savage-Ashlock K.N."/>
            <person name="McCully A.L."/>
            <person name="Luedtke B."/>
            <person name="Shaw E.I."/>
            <person name="Hoff W.D."/>
            <person name="Elshahed M.S."/>
        </authorList>
    </citation>
    <scope>NUCLEOTIDE SEQUENCE [LARGE SCALE GENOMIC DNA]</scope>
    <source>
        <strain evidence="2 4">DX253</strain>
    </source>
</reference>
<reference evidence="3" key="2">
    <citation type="submission" date="2016-11" db="EMBL/GenBank/DDBJ databases">
        <authorList>
            <person name="Jaros S."/>
            <person name="Januszkiewicz K."/>
            <person name="Wedrychowicz H."/>
        </authorList>
    </citation>
    <scope>NUCLEOTIDE SEQUENCE [LARGE SCALE GENOMIC DNA]</scope>
    <source>
        <strain evidence="3">DX253</strain>
    </source>
</reference>
<accession>E7QU43</accession>
<organism evidence="2 4">
    <name type="scientific">Haladaptatus paucihalophilus DX253</name>
    <dbReference type="NCBI Taxonomy" id="797209"/>
    <lineage>
        <taxon>Archaea</taxon>
        <taxon>Methanobacteriati</taxon>
        <taxon>Methanobacteriota</taxon>
        <taxon>Stenosarchaea group</taxon>
        <taxon>Halobacteria</taxon>
        <taxon>Halobacteriales</taxon>
        <taxon>Haladaptataceae</taxon>
        <taxon>Haladaptatus</taxon>
    </lineage>
</organism>
<sequence length="417" mass="46538">MISALSSWLSTSDNRAKLFAALAVVLFATAGVGALTTHDRPSLSVDEQRPANNTLIALQGYQHEGRAIEVNPAGETVWEYTEADDVFDVEALGTNRVQIAVADELPDSDCPTEYRDDGYDNCVRNSLRVVAQDTNETLWEYSWFDAKLHAHELHDADHYVVNGEDRWVMVDMGNDRVFAVNRDKEILWQWNATDRYDRPEGMDEEGDWTHVNDVDRIRPGVFRISIRNFDTVADLHVENGSAHLEPVVGPDSYSASGDILYEQHNPDTLGDTLLVADSEHDRIVEIRNESVVWEYGGSGVFDWPRDADRLPNGHTLVADSYNDRVVELNEKGEIVWSVETGSLPYEADRLPGEGSDGPTASEAGIPNRTQEASPVNERVAWGISMAKYVVPNNLAQELVIILFGLMALVGTAVERWR</sequence>
<keyword evidence="5" id="KW-1185">Reference proteome</keyword>
<dbReference type="OrthoDB" id="306371at2157"/>
<dbReference type="STRING" id="797209.GCA_000376445_02469"/>
<dbReference type="Gene3D" id="2.120.10.30">
    <property type="entry name" value="TolB, C-terminal domain"/>
    <property type="match status" value="1"/>
</dbReference>
<dbReference type="PATRIC" id="fig|797209.4.peg.2287"/>
<name>E7QU43_HALPU</name>
<dbReference type="eggNOG" id="arCOG06169">
    <property type="taxonomic scope" value="Archaea"/>
</dbReference>
<dbReference type="AlphaFoldDB" id="E7QU43"/>
<feature type="region of interest" description="Disordered" evidence="1">
    <location>
        <begin position="346"/>
        <end position="371"/>
    </location>
</feature>
<dbReference type="InterPro" id="IPR011047">
    <property type="entry name" value="Quinoprotein_ADH-like_sf"/>
</dbReference>
<dbReference type="Proteomes" id="UP000184203">
    <property type="component" value="Unassembled WGS sequence"/>
</dbReference>
<dbReference type="RefSeq" id="WP_007979928.1">
    <property type="nucleotide sequence ID" value="NZ_AEMG01000009.1"/>
</dbReference>
<evidence type="ECO:0008006" key="6">
    <source>
        <dbReference type="Google" id="ProtNLM"/>
    </source>
</evidence>
<dbReference type="EMBL" id="FRAN01000003">
    <property type="protein sequence ID" value="SHK89271.1"/>
    <property type="molecule type" value="Genomic_DNA"/>
</dbReference>
<dbReference type="SUPFAM" id="SSF50998">
    <property type="entry name" value="Quinoprotein alcohol dehydrogenase-like"/>
    <property type="match status" value="1"/>
</dbReference>
<proteinExistence type="predicted"/>
<evidence type="ECO:0000313" key="3">
    <source>
        <dbReference type="EMBL" id="SHK89271.1"/>
    </source>
</evidence>
<evidence type="ECO:0000313" key="5">
    <source>
        <dbReference type="Proteomes" id="UP000184203"/>
    </source>
</evidence>
<evidence type="ECO:0000256" key="1">
    <source>
        <dbReference type="SAM" id="MobiDB-lite"/>
    </source>
</evidence>
<dbReference type="Proteomes" id="UP000003751">
    <property type="component" value="Unassembled WGS sequence"/>
</dbReference>
<evidence type="ECO:0000313" key="2">
    <source>
        <dbReference type="EMBL" id="EFW92122.1"/>
    </source>
</evidence>
<protein>
    <recommendedName>
        <fullName evidence="6">Arylsulfotransferase (ASST)</fullName>
    </recommendedName>
</protein>
<dbReference type="EMBL" id="AEMG01000009">
    <property type="protein sequence ID" value="EFW92122.1"/>
    <property type="molecule type" value="Genomic_DNA"/>
</dbReference>